<comment type="caution">
    <text evidence="1">The sequence shown here is derived from an EMBL/GenBank/DDBJ whole genome shotgun (WGS) entry which is preliminary data.</text>
</comment>
<protein>
    <recommendedName>
        <fullName evidence="3">Spermidine synthase</fullName>
    </recommendedName>
</protein>
<dbReference type="Proteomes" id="UP000728968">
    <property type="component" value="Unassembled WGS sequence"/>
</dbReference>
<keyword evidence="2" id="KW-1185">Reference proteome</keyword>
<evidence type="ECO:0000313" key="1">
    <source>
        <dbReference type="EMBL" id="MBM6875940.1"/>
    </source>
</evidence>
<gene>
    <name evidence="1" type="ORF">H6A04_09810</name>
</gene>
<proteinExistence type="predicted"/>
<dbReference type="RefSeq" id="WP_204716603.1">
    <property type="nucleotide sequence ID" value="NZ_JACJLT010000131.1"/>
</dbReference>
<dbReference type="InterPro" id="IPR029063">
    <property type="entry name" value="SAM-dependent_MTases_sf"/>
</dbReference>
<sequence>MNFTLEHLKNETIGDWRIETFEIPENFAKMRNFFIKNPLMKLEGGIYKKLVNKLDGVIMSNTPMEQRTHIKAINKAQGNVLVAGLGLGMYLQNIKDKEEVTSITVVEKSKEVIELVAKYFKDCQKIRIVNEDIFNYTPDIKFDFAFLDIWSDISEDNLVEFNILREKFKEIPEIICWSEDIIELNKLLEESSL</sequence>
<dbReference type="SUPFAM" id="SSF53335">
    <property type="entry name" value="S-adenosyl-L-methionine-dependent methyltransferases"/>
    <property type="match status" value="1"/>
</dbReference>
<accession>A0ABS2G4I5</accession>
<name>A0ABS2G4I5_FUSMR</name>
<dbReference type="EMBL" id="JACJLT010000131">
    <property type="protein sequence ID" value="MBM6875940.1"/>
    <property type="molecule type" value="Genomic_DNA"/>
</dbReference>
<dbReference type="Gene3D" id="3.40.50.150">
    <property type="entry name" value="Vaccinia Virus protein VP39"/>
    <property type="match status" value="1"/>
</dbReference>
<reference evidence="1 2" key="1">
    <citation type="journal article" date="2021" name="Sci. Rep.">
        <title>The distribution of antibiotic resistance genes in chicken gut microbiota commensals.</title>
        <authorList>
            <person name="Juricova H."/>
            <person name="Matiasovicova J."/>
            <person name="Kubasova T."/>
            <person name="Cejkova D."/>
            <person name="Rychlik I."/>
        </authorList>
    </citation>
    <scope>NUCLEOTIDE SEQUENCE [LARGE SCALE GENOMIC DNA]</scope>
    <source>
        <strain evidence="1 2">An425</strain>
    </source>
</reference>
<evidence type="ECO:0000313" key="2">
    <source>
        <dbReference type="Proteomes" id="UP000728968"/>
    </source>
</evidence>
<evidence type="ECO:0008006" key="3">
    <source>
        <dbReference type="Google" id="ProtNLM"/>
    </source>
</evidence>
<organism evidence="1 2">
    <name type="scientific">Fusobacterium mortiferum</name>
    <dbReference type="NCBI Taxonomy" id="850"/>
    <lineage>
        <taxon>Bacteria</taxon>
        <taxon>Fusobacteriati</taxon>
        <taxon>Fusobacteriota</taxon>
        <taxon>Fusobacteriia</taxon>
        <taxon>Fusobacteriales</taxon>
        <taxon>Fusobacteriaceae</taxon>
        <taxon>Fusobacterium</taxon>
    </lineage>
</organism>